<proteinExistence type="predicted"/>
<gene>
    <name evidence="1" type="ORF">DBZ36_04020</name>
</gene>
<evidence type="ECO:0000313" key="1">
    <source>
        <dbReference type="EMBL" id="RKF19642.1"/>
    </source>
</evidence>
<dbReference type="RefSeq" id="WP_120353647.1">
    <property type="nucleotide sequence ID" value="NZ_RAQO01000004.1"/>
</dbReference>
<dbReference type="Pfam" id="PF08889">
    <property type="entry name" value="WbqC"/>
    <property type="match status" value="1"/>
</dbReference>
<evidence type="ECO:0000313" key="2">
    <source>
        <dbReference type="Proteomes" id="UP000286482"/>
    </source>
</evidence>
<accession>A0A420EG06</accession>
<reference evidence="1 2" key="1">
    <citation type="submission" date="2018-09" db="EMBL/GenBank/DDBJ databases">
        <authorList>
            <person name="Wang Z."/>
        </authorList>
    </citation>
    <scope>NUCLEOTIDE SEQUENCE [LARGE SCALE GENOMIC DNA]</scope>
    <source>
        <strain evidence="1 2">ALS 81</strain>
    </source>
</reference>
<dbReference type="InterPro" id="IPR014985">
    <property type="entry name" value="WbqC"/>
</dbReference>
<dbReference type="Proteomes" id="UP000286482">
    <property type="component" value="Unassembled WGS sequence"/>
</dbReference>
<evidence type="ECO:0008006" key="3">
    <source>
        <dbReference type="Google" id="ProtNLM"/>
    </source>
</evidence>
<keyword evidence="2" id="KW-1185">Reference proteome</keyword>
<name>A0A420EG06_9ALTE</name>
<dbReference type="EMBL" id="RAQO01000004">
    <property type="protein sequence ID" value="RKF19642.1"/>
    <property type="molecule type" value="Genomic_DNA"/>
</dbReference>
<dbReference type="OrthoDB" id="3611744at2"/>
<protein>
    <recommendedName>
        <fullName evidence="3">WbqC family protein</fullName>
    </recommendedName>
</protein>
<organism evidence="1 2">
    <name type="scientific">Alginatibacterium sediminis</name>
    <dbReference type="NCBI Taxonomy" id="2164068"/>
    <lineage>
        <taxon>Bacteria</taxon>
        <taxon>Pseudomonadati</taxon>
        <taxon>Pseudomonadota</taxon>
        <taxon>Gammaproteobacteria</taxon>
        <taxon>Alteromonadales</taxon>
        <taxon>Alteromonadaceae</taxon>
        <taxon>Alginatibacterium</taxon>
    </lineage>
</organism>
<sequence length="237" mass="27576">MKIAIMQPYFLPYIGYFQLIKAVDTFVLYDDIQYTKKGWINRNRLSCKDGEVAISLPIKKDSDYLNVNQRFISEAWNQERTKLLRKIDAWYSKSPFFTQVYPLLERILLDDSRNLFDFIYSSLKVLIEFLGISTSIIKSSSLLLDNDLKGQSKVLQICEELNALTYVNPQGGVDMYRRGNFEAKGLKLEFLFSQAEPYDQLSSSFIPYLSIVDVLMFNDLETVNTMLNEQYLIKQAI</sequence>
<comment type="caution">
    <text evidence="1">The sequence shown here is derived from an EMBL/GenBank/DDBJ whole genome shotgun (WGS) entry which is preliminary data.</text>
</comment>
<dbReference type="AlphaFoldDB" id="A0A420EG06"/>